<proteinExistence type="predicted"/>
<dbReference type="InterPro" id="IPR021874">
    <property type="entry name" value="Phage_Mu_Gp27"/>
</dbReference>
<dbReference type="EMBL" id="JASAYQ010000005">
    <property type="protein sequence ID" value="MDP8172596.1"/>
    <property type="molecule type" value="Genomic_DNA"/>
</dbReference>
<dbReference type="RefSeq" id="WP_306375180.1">
    <property type="nucleotide sequence ID" value="NZ_JASAYL010000008.1"/>
</dbReference>
<dbReference type="Proteomes" id="UP001236239">
    <property type="component" value="Unassembled WGS sequence"/>
</dbReference>
<accession>A0AAJ6N9F7</accession>
<evidence type="ECO:0000313" key="1">
    <source>
        <dbReference type="EMBL" id="MDP8172596.1"/>
    </source>
</evidence>
<evidence type="ECO:0000313" key="2">
    <source>
        <dbReference type="Proteomes" id="UP001236239"/>
    </source>
</evidence>
<name>A0AAJ6N9F7_9PAST</name>
<organism evidence="1 2">
    <name type="scientific">Phocoenobacter skyensis</name>
    <dbReference type="NCBI Taxonomy" id="97481"/>
    <lineage>
        <taxon>Bacteria</taxon>
        <taxon>Pseudomonadati</taxon>
        <taxon>Pseudomonadota</taxon>
        <taxon>Gammaproteobacteria</taxon>
        <taxon>Pasteurellales</taxon>
        <taxon>Pasteurellaceae</taxon>
        <taxon>Phocoenobacter</taxon>
    </lineage>
</organism>
<dbReference type="Pfam" id="PF11985">
    <property type="entry name" value="Phage_Mu_Gp27"/>
    <property type="match status" value="1"/>
</dbReference>
<gene>
    <name evidence="1" type="ORF">QJU93_04415</name>
</gene>
<protein>
    <submittedName>
        <fullName evidence="1">DUF3486 family protein</fullName>
    </submittedName>
</protein>
<reference evidence="1" key="1">
    <citation type="journal article" date="2023" name="Front. Microbiol.">
        <title>Phylogeography and host specificity of Pasteurellaceae pathogenic to sea-farmed fish in the north-east Atlantic.</title>
        <authorList>
            <person name="Gulla S."/>
            <person name="Colquhoun D.J."/>
            <person name="Olsen A.B."/>
            <person name="Spilsberg B."/>
            <person name="Lagesen K."/>
            <person name="Aakesson C.P."/>
            <person name="Strom S."/>
            <person name="Manji F."/>
            <person name="Birkbeck T.H."/>
            <person name="Nilsen H.K."/>
        </authorList>
    </citation>
    <scope>NUCLEOTIDE SEQUENCE</scope>
    <source>
        <strain evidence="1">TW16_20</strain>
    </source>
</reference>
<sequence>MAQRSSIEQLPKEVRHWLERALTENGFSGYKQLENLLKEKGYQISKSAIHRYGQKLEKRFQAIKNSTEAARLIAEGAEDEGDHRSEALMAMIQSSLFDALIDLEDADQLEPDEKLKLLSFTGKNIAALTQASTKLKAYQSEVKQRAELAAKEVEKVVKKGGLSDDVADEIRRKILGIATE</sequence>
<comment type="caution">
    <text evidence="1">The sequence shown here is derived from an EMBL/GenBank/DDBJ whole genome shotgun (WGS) entry which is preliminary data.</text>
</comment>
<dbReference type="AlphaFoldDB" id="A0AAJ6N9F7"/>